<evidence type="ECO:0000256" key="1">
    <source>
        <dbReference type="SAM" id="MobiDB-lite"/>
    </source>
</evidence>
<accession>A0A0V1D071</accession>
<gene>
    <name evidence="2" type="ORF">T03_12917</name>
</gene>
<name>A0A0V1D071_TRIBR</name>
<keyword evidence="3" id="KW-1185">Reference proteome</keyword>
<organism evidence="2 3">
    <name type="scientific">Trichinella britovi</name>
    <name type="common">Parasitic roundworm</name>
    <dbReference type="NCBI Taxonomy" id="45882"/>
    <lineage>
        <taxon>Eukaryota</taxon>
        <taxon>Metazoa</taxon>
        <taxon>Ecdysozoa</taxon>
        <taxon>Nematoda</taxon>
        <taxon>Enoplea</taxon>
        <taxon>Dorylaimia</taxon>
        <taxon>Trichinellida</taxon>
        <taxon>Trichinellidae</taxon>
        <taxon>Trichinella</taxon>
    </lineage>
</organism>
<dbReference type="EMBL" id="JYDI01000063">
    <property type="protein sequence ID" value="KRY54849.1"/>
    <property type="molecule type" value="Genomic_DNA"/>
</dbReference>
<evidence type="ECO:0000313" key="2">
    <source>
        <dbReference type="EMBL" id="KRY54849.1"/>
    </source>
</evidence>
<dbReference type="OrthoDB" id="10591397at2759"/>
<protein>
    <submittedName>
        <fullName evidence="2">Uncharacterized protein</fullName>
    </submittedName>
</protein>
<feature type="compositionally biased region" description="Basic residues" evidence="1">
    <location>
        <begin position="53"/>
        <end position="64"/>
    </location>
</feature>
<sequence length="128" mass="14647">MVGLLDWRRRLAPRLEAEKEDVAPREAIRSKLLPLTPTLRHTHTHTPATSASNRHHAKHAHMRTKPPTSANSKINCLWKSTYVYRIPRQPSQKICKRKKSLLRQSCLTMTLYGKQASGRKCSPTKTEA</sequence>
<comment type="caution">
    <text evidence="2">The sequence shown here is derived from an EMBL/GenBank/DDBJ whole genome shotgun (WGS) entry which is preliminary data.</text>
</comment>
<dbReference type="Proteomes" id="UP000054653">
    <property type="component" value="Unassembled WGS sequence"/>
</dbReference>
<evidence type="ECO:0000313" key="3">
    <source>
        <dbReference type="Proteomes" id="UP000054653"/>
    </source>
</evidence>
<dbReference type="AlphaFoldDB" id="A0A0V1D071"/>
<feature type="region of interest" description="Disordered" evidence="1">
    <location>
        <begin position="32"/>
        <end position="72"/>
    </location>
</feature>
<dbReference type="OMA" id="HAYKATN"/>
<reference evidence="2 3" key="1">
    <citation type="submission" date="2015-01" db="EMBL/GenBank/DDBJ databases">
        <title>Evolution of Trichinella species and genotypes.</title>
        <authorList>
            <person name="Korhonen P.K."/>
            <person name="Edoardo P."/>
            <person name="Giuseppe L.R."/>
            <person name="Gasser R.B."/>
        </authorList>
    </citation>
    <scope>NUCLEOTIDE SEQUENCE [LARGE SCALE GENOMIC DNA]</scope>
    <source>
        <strain evidence="2">ISS120</strain>
    </source>
</reference>
<proteinExistence type="predicted"/>